<dbReference type="EMBL" id="JASHIF010000008">
    <property type="protein sequence ID" value="MDI9859369.1"/>
    <property type="molecule type" value="Genomic_DNA"/>
</dbReference>
<evidence type="ECO:0000313" key="2">
    <source>
        <dbReference type="Proteomes" id="UP001236507"/>
    </source>
</evidence>
<dbReference type="Proteomes" id="UP001236507">
    <property type="component" value="Unassembled WGS sequence"/>
</dbReference>
<dbReference type="RefSeq" id="WP_283344326.1">
    <property type="nucleotide sequence ID" value="NZ_JASHIF010000008.1"/>
</dbReference>
<proteinExistence type="predicted"/>
<organism evidence="1 2">
    <name type="scientific">Flectobacillus roseus</name>
    <dbReference type="NCBI Taxonomy" id="502259"/>
    <lineage>
        <taxon>Bacteria</taxon>
        <taxon>Pseudomonadati</taxon>
        <taxon>Bacteroidota</taxon>
        <taxon>Cytophagia</taxon>
        <taxon>Cytophagales</taxon>
        <taxon>Flectobacillaceae</taxon>
        <taxon>Flectobacillus</taxon>
    </lineage>
</organism>
<evidence type="ECO:0000313" key="1">
    <source>
        <dbReference type="EMBL" id="MDI9859369.1"/>
    </source>
</evidence>
<sequence length="52" mass="6085">MPTTIAAMLASLTTHNAYEASIFMDGWDYFIFFKIKTFKVNEKNIPKTNYFL</sequence>
<gene>
    <name evidence="1" type="ORF">QM524_09130</name>
</gene>
<keyword evidence="2" id="KW-1185">Reference proteome</keyword>
<accession>A0ABT6Y722</accession>
<protein>
    <submittedName>
        <fullName evidence="1">Uncharacterized protein</fullName>
    </submittedName>
</protein>
<comment type="caution">
    <text evidence="1">The sequence shown here is derived from an EMBL/GenBank/DDBJ whole genome shotgun (WGS) entry which is preliminary data.</text>
</comment>
<name>A0ABT6Y722_9BACT</name>
<reference evidence="1 2" key="1">
    <citation type="submission" date="2023-05" db="EMBL/GenBank/DDBJ databases">
        <title>Novel species of genus Flectobacillus isolated from stream in China.</title>
        <authorList>
            <person name="Lu H."/>
        </authorList>
    </citation>
    <scope>NUCLEOTIDE SEQUENCE [LARGE SCALE GENOMIC DNA]</scope>
    <source>
        <strain evidence="1 2">KCTC 42575</strain>
    </source>
</reference>